<dbReference type="Proteomes" id="UP000076532">
    <property type="component" value="Unassembled WGS sequence"/>
</dbReference>
<gene>
    <name evidence="2" type="ORF">FIBSPDRAFT_317824</name>
</gene>
<evidence type="ECO:0000313" key="3">
    <source>
        <dbReference type="Proteomes" id="UP000076532"/>
    </source>
</evidence>
<proteinExistence type="predicted"/>
<name>A0A167WVC3_9AGAM</name>
<reference evidence="2 3" key="1">
    <citation type="journal article" date="2016" name="Mol. Biol. Evol.">
        <title>Comparative Genomics of Early-Diverging Mushroom-Forming Fungi Provides Insights into the Origins of Lignocellulose Decay Capabilities.</title>
        <authorList>
            <person name="Nagy L.G."/>
            <person name="Riley R."/>
            <person name="Tritt A."/>
            <person name="Adam C."/>
            <person name="Daum C."/>
            <person name="Floudas D."/>
            <person name="Sun H."/>
            <person name="Yadav J.S."/>
            <person name="Pangilinan J."/>
            <person name="Larsson K.H."/>
            <person name="Matsuura K."/>
            <person name="Barry K."/>
            <person name="Labutti K."/>
            <person name="Kuo R."/>
            <person name="Ohm R.A."/>
            <person name="Bhattacharya S.S."/>
            <person name="Shirouzu T."/>
            <person name="Yoshinaga Y."/>
            <person name="Martin F.M."/>
            <person name="Grigoriev I.V."/>
            <person name="Hibbett D.S."/>
        </authorList>
    </citation>
    <scope>NUCLEOTIDE SEQUENCE [LARGE SCALE GENOMIC DNA]</scope>
    <source>
        <strain evidence="2 3">CBS 109695</strain>
    </source>
</reference>
<accession>A0A167WVC3</accession>
<protein>
    <submittedName>
        <fullName evidence="2">Uncharacterized protein</fullName>
    </submittedName>
</protein>
<evidence type="ECO:0000256" key="1">
    <source>
        <dbReference type="SAM" id="MobiDB-lite"/>
    </source>
</evidence>
<sequence length="68" mass="7210">MFLAFTSSDTPAFTGKAIRAGAHLHRATLRLVSDPLDPSRNTSGKDSATAAPEAKVHTGKNPLLPLRQ</sequence>
<evidence type="ECO:0000313" key="2">
    <source>
        <dbReference type="EMBL" id="KZP06524.1"/>
    </source>
</evidence>
<dbReference type="AlphaFoldDB" id="A0A167WVC3"/>
<feature type="region of interest" description="Disordered" evidence="1">
    <location>
        <begin position="32"/>
        <end position="68"/>
    </location>
</feature>
<keyword evidence="3" id="KW-1185">Reference proteome</keyword>
<dbReference type="EMBL" id="KV417783">
    <property type="protein sequence ID" value="KZP06524.1"/>
    <property type="molecule type" value="Genomic_DNA"/>
</dbReference>
<organism evidence="2 3">
    <name type="scientific">Athelia psychrophila</name>
    <dbReference type="NCBI Taxonomy" id="1759441"/>
    <lineage>
        <taxon>Eukaryota</taxon>
        <taxon>Fungi</taxon>
        <taxon>Dikarya</taxon>
        <taxon>Basidiomycota</taxon>
        <taxon>Agaricomycotina</taxon>
        <taxon>Agaricomycetes</taxon>
        <taxon>Agaricomycetidae</taxon>
        <taxon>Atheliales</taxon>
        <taxon>Atheliaceae</taxon>
        <taxon>Athelia</taxon>
    </lineage>
</organism>